<dbReference type="BioCyc" id="AMAC1300253:G12YX-3528-MONOMER"/>
<dbReference type="KEGG" id="amh:I633_22291"/>
<feature type="transmembrane region" description="Helical" evidence="2">
    <location>
        <begin position="56"/>
        <end position="76"/>
    </location>
</feature>
<dbReference type="AlphaFoldDB" id="S5ALR6"/>
<dbReference type="HOGENOM" id="CLU_2056406_0_0_6"/>
<feature type="region of interest" description="Disordered" evidence="1">
    <location>
        <begin position="80"/>
        <end position="119"/>
    </location>
</feature>
<geneLocation type="plasmid" evidence="3">
    <name>unnamed</name>
</geneLocation>
<keyword evidence="3" id="KW-0614">Plasmid</keyword>
<evidence type="ECO:0000256" key="1">
    <source>
        <dbReference type="SAM" id="MobiDB-lite"/>
    </source>
</evidence>
<dbReference type="PATRIC" id="fig|1300253.3.peg.4647"/>
<sequence length="119" mass="13095">MKKNKNKSLKKIFVEIILLGALTGLFVNLTTGAIDDMFGVCGFTEKVCKDIELQGAIKGIGALVCSIIALVIGLPLSKEFNGSNNQSDGKREQLKLEHKTGTKKLRKKLVKRPIRQNKL</sequence>
<keyword evidence="2" id="KW-1133">Transmembrane helix</keyword>
<dbReference type="EMBL" id="CP004847">
    <property type="protein sequence ID" value="AGP79881.1"/>
    <property type="molecule type" value="Genomic_DNA"/>
</dbReference>
<feature type="compositionally biased region" description="Basic residues" evidence="1">
    <location>
        <begin position="101"/>
        <end position="119"/>
    </location>
</feature>
<keyword evidence="2" id="KW-0472">Membrane</keyword>
<evidence type="ECO:0000256" key="2">
    <source>
        <dbReference type="SAM" id="Phobius"/>
    </source>
</evidence>
<protein>
    <submittedName>
        <fullName evidence="3">Uncharacterized protein</fullName>
    </submittedName>
</protein>
<evidence type="ECO:0000313" key="4">
    <source>
        <dbReference type="Proteomes" id="UP000014909"/>
    </source>
</evidence>
<evidence type="ECO:0000313" key="3">
    <source>
        <dbReference type="EMBL" id="AGP79881.1"/>
    </source>
</evidence>
<keyword evidence="2" id="KW-0812">Transmembrane</keyword>
<feature type="compositionally biased region" description="Basic and acidic residues" evidence="1">
    <location>
        <begin position="88"/>
        <end position="100"/>
    </location>
</feature>
<name>S5ALR6_9ALTE</name>
<accession>S5ALR6</accession>
<dbReference type="Proteomes" id="UP000014909">
    <property type="component" value="Plasmid unnamed"/>
</dbReference>
<proteinExistence type="predicted"/>
<reference evidence="3 4" key="1">
    <citation type="journal article" date="2013" name="Genome Biol. Evol.">
        <title>Genomic Diversity of "Deep Ecotype" Alteromonas macleodii Isolates: Evidence for Pan-Mediterranean Clonal Frames.</title>
        <authorList>
            <person name="Lopez-Perez M."/>
            <person name="Gonzaga A."/>
            <person name="Rodriguez-Valera F."/>
        </authorList>
    </citation>
    <scope>NUCLEOTIDE SEQUENCE [LARGE SCALE GENOMIC DNA]</scope>
    <source>
        <strain evidence="4">'English Channel 615'</strain>
        <plasmid evidence="4">Plasmid</plasmid>
    </source>
</reference>
<gene>
    <name evidence="3" type="ORF">I633_22291</name>
</gene>
<organism evidence="3 4">
    <name type="scientific">Alteromonas mediterranea 615</name>
    <dbReference type="NCBI Taxonomy" id="1300253"/>
    <lineage>
        <taxon>Bacteria</taxon>
        <taxon>Pseudomonadati</taxon>
        <taxon>Pseudomonadota</taxon>
        <taxon>Gammaproteobacteria</taxon>
        <taxon>Alteromonadales</taxon>
        <taxon>Alteromonadaceae</taxon>
        <taxon>Alteromonas/Salinimonas group</taxon>
        <taxon>Alteromonas</taxon>
    </lineage>
</organism>